<dbReference type="InterPro" id="IPR001509">
    <property type="entry name" value="Epimerase_deHydtase"/>
</dbReference>
<gene>
    <name evidence="2" type="ORF">DRV85_13435</name>
</gene>
<sequence length="291" mass="29807">MSPGRLLVTGGGGRIGRLLARAWADAPPPLAALWQSRKPLPGAIGWSPLEGTEALVQALRGTPPDAMLVLSGVTPGPDAELDLNAELAEACLAGARAAGIPRVLYASSSAVYGPPRDRPFTERDPPRPVSAYGAAKLEAEAVCAQARAEGLEVCALRIGNVFGADALMGNAARLEPGEALRIDRFADGQGPERSYIGPMTLARVLGALAADPAPLPAVLNLAVPGAVSMADLASAAGLPWRWTPAPEAAVRRLLLDCTALAARVPLAPETGTARCIAAELGALPDRPPSLA</sequence>
<evidence type="ECO:0000259" key="1">
    <source>
        <dbReference type="Pfam" id="PF01370"/>
    </source>
</evidence>
<dbReference type="Proteomes" id="UP000253370">
    <property type="component" value="Unassembled WGS sequence"/>
</dbReference>
<reference evidence="2 3" key="1">
    <citation type="submission" date="2018-07" db="EMBL/GenBank/DDBJ databases">
        <title>Rhodosalinus sp. strain E84T genomic sequence and assembly.</title>
        <authorList>
            <person name="Liu Z.-W."/>
            <person name="Lu D.-C."/>
        </authorList>
    </citation>
    <scope>NUCLEOTIDE SEQUENCE [LARGE SCALE GENOMIC DNA]</scope>
    <source>
        <strain evidence="2 3">E84</strain>
    </source>
</reference>
<dbReference type="InterPro" id="IPR050177">
    <property type="entry name" value="Lipid_A_modif_metabolic_enz"/>
</dbReference>
<dbReference type="SUPFAM" id="SSF51735">
    <property type="entry name" value="NAD(P)-binding Rossmann-fold domains"/>
    <property type="match status" value="1"/>
</dbReference>
<keyword evidence="3" id="KW-1185">Reference proteome</keyword>
<dbReference type="AlphaFoldDB" id="A0A365U683"/>
<dbReference type="Gene3D" id="3.40.50.720">
    <property type="entry name" value="NAD(P)-binding Rossmann-like Domain"/>
    <property type="match status" value="1"/>
</dbReference>
<feature type="domain" description="NAD-dependent epimerase/dehydratase" evidence="1">
    <location>
        <begin position="7"/>
        <end position="167"/>
    </location>
</feature>
<accession>A0A365U683</accession>
<dbReference type="PANTHER" id="PTHR43245">
    <property type="entry name" value="BIFUNCTIONAL POLYMYXIN RESISTANCE PROTEIN ARNA"/>
    <property type="match status" value="1"/>
</dbReference>
<proteinExistence type="predicted"/>
<evidence type="ECO:0000313" key="2">
    <source>
        <dbReference type="EMBL" id="RBI84015.1"/>
    </source>
</evidence>
<dbReference type="EMBL" id="QNTQ01000013">
    <property type="protein sequence ID" value="RBI84015.1"/>
    <property type="molecule type" value="Genomic_DNA"/>
</dbReference>
<dbReference type="InterPro" id="IPR036291">
    <property type="entry name" value="NAD(P)-bd_dom_sf"/>
</dbReference>
<dbReference type="RefSeq" id="WP_113289994.1">
    <property type="nucleotide sequence ID" value="NZ_QNTQ01000013.1"/>
</dbReference>
<organism evidence="2 3">
    <name type="scientific">Rhodosalinus halophilus</name>
    <dbReference type="NCBI Taxonomy" id="2259333"/>
    <lineage>
        <taxon>Bacteria</taxon>
        <taxon>Pseudomonadati</taxon>
        <taxon>Pseudomonadota</taxon>
        <taxon>Alphaproteobacteria</taxon>
        <taxon>Rhodobacterales</taxon>
        <taxon>Paracoccaceae</taxon>
        <taxon>Rhodosalinus</taxon>
    </lineage>
</organism>
<dbReference type="Pfam" id="PF01370">
    <property type="entry name" value="Epimerase"/>
    <property type="match status" value="1"/>
</dbReference>
<dbReference type="CDD" id="cd08946">
    <property type="entry name" value="SDR_e"/>
    <property type="match status" value="1"/>
</dbReference>
<protein>
    <recommendedName>
        <fullName evidence="1">NAD-dependent epimerase/dehydratase domain-containing protein</fullName>
    </recommendedName>
</protein>
<evidence type="ECO:0000313" key="3">
    <source>
        <dbReference type="Proteomes" id="UP000253370"/>
    </source>
</evidence>
<dbReference type="OrthoDB" id="7687386at2"/>
<dbReference type="PANTHER" id="PTHR43245:SF55">
    <property type="entry name" value="NAD(P)-BINDING DOMAIN-CONTAINING PROTEIN"/>
    <property type="match status" value="1"/>
</dbReference>
<comment type="caution">
    <text evidence="2">The sequence shown here is derived from an EMBL/GenBank/DDBJ whole genome shotgun (WGS) entry which is preliminary data.</text>
</comment>
<name>A0A365U683_9RHOB</name>